<sequence length="217" mass="23848">MSAKATLMTLLKMFGDFQKLTPVASNVGHENLRQSCSVGSFLVNDVENRNMGLENIRLRDTDLGTHHILTEVVEAKVGTGHWLQGGTNKVKEKLEFSLEEHKEKYHVKKRFHVGDLVMVTPNLYGNLVANTAAAIAGATGVMPGDSTSSYYAGQKRKQLETQTRINIHIPGTRSQFGHRRGKKRIIDTDLGTHHILTEVVEAKAGTGHWLQGGIGAL</sequence>
<organism evidence="1 2">
    <name type="scientific">Tanacetum coccineum</name>
    <dbReference type="NCBI Taxonomy" id="301880"/>
    <lineage>
        <taxon>Eukaryota</taxon>
        <taxon>Viridiplantae</taxon>
        <taxon>Streptophyta</taxon>
        <taxon>Embryophyta</taxon>
        <taxon>Tracheophyta</taxon>
        <taxon>Spermatophyta</taxon>
        <taxon>Magnoliopsida</taxon>
        <taxon>eudicotyledons</taxon>
        <taxon>Gunneridae</taxon>
        <taxon>Pentapetalae</taxon>
        <taxon>asterids</taxon>
        <taxon>campanulids</taxon>
        <taxon>Asterales</taxon>
        <taxon>Asteraceae</taxon>
        <taxon>Asteroideae</taxon>
        <taxon>Anthemideae</taxon>
        <taxon>Anthemidinae</taxon>
        <taxon>Tanacetum</taxon>
    </lineage>
</organism>
<protein>
    <submittedName>
        <fullName evidence="1">Uncharacterized protein</fullName>
    </submittedName>
</protein>
<evidence type="ECO:0000313" key="1">
    <source>
        <dbReference type="EMBL" id="GJT23260.1"/>
    </source>
</evidence>
<accession>A0ABQ5C841</accession>
<comment type="caution">
    <text evidence="1">The sequence shown here is derived from an EMBL/GenBank/DDBJ whole genome shotgun (WGS) entry which is preliminary data.</text>
</comment>
<evidence type="ECO:0000313" key="2">
    <source>
        <dbReference type="Proteomes" id="UP001151760"/>
    </source>
</evidence>
<dbReference type="Proteomes" id="UP001151760">
    <property type="component" value="Unassembled WGS sequence"/>
</dbReference>
<reference evidence="1" key="2">
    <citation type="submission" date="2022-01" db="EMBL/GenBank/DDBJ databases">
        <authorList>
            <person name="Yamashiro T."/>
            <person name="Shiraishi A."/>
            <person name="Satake H."/>
            <person name="Nakayama K."/>
        </authorList>
    </citation>
    <scope>NUCLEOTIDE SEQUENCE</scope>
</reference>
<reference evidence="1" key="1">
    <citation type="journal article" date="2022" name="Int. J. Mol. Sci.">
        <title>Draft Genome of Tanacetum Coccineum: Genomic Comparison of Closely Related Tanacetum-Family Plants.</title>
        <authorList>
            <person name="Yamashiro T."/>
            <person name="Shiraishi A."/>
            <person name="Nakayama K."/>
            <person name="Satake H."/>
        </authorList>
    </citation>
    <scope>NUCLEOTIDE SEQUENCE</scope>
</reference>
<proteinExistence type="predicted"/>
<gene>
    <name evidence="1" type="ORF">Tco_0893197</name>
</gene>
<name>A0ABQ5C841_9ASTR</name>
<keyword evidence="2" id="KW-1185">Reference proteome</keyword>
<dbReference type="EMBL" id="BQNB010014041">
    <property type="protein sequence ID" value="GJT23260.1"/>
    <property type="molecule type" value="Genomic_DNA"/>
</dbReference>
<dbReference type="SUPFAM" id="SSF53659">
    <property type="entry name" value="Isocitrate/Isopropylmalate dehydrogenase-like"/>
    <property type="match status" value="1"/>
</dbReference>